<evidence type="ECO:0000313" key="2">
    <source>
        <dbReference type="Proteomes" id="UP000886998"/>
    </source>
</evidence>
<name>A0A8X6YY36_9ARAC</name>
<accession>A0A8X6YY36</accession>
<proteinExistence type="predicted"/>
<dbReference type="EMBL" id="BMAV01022830">
    <property type="protein sequence ID" value="GFY78119.1"/>
    <property type="molecule type" value="Genomic_DNA"/>
</dbReference>
<comment type="caution">
    <text evidence="1">The sequence shown here is derived from an EMBL/GenBank/DDBJ whole genome shotgun (WGS) entry which is preliminary data.</text>
</comment>
<dbReference type="AlphaFoldDB" id="A0A8X6YY36"/>
<reference evidence="1" key="1">
    <citation type="submission" date="2020-08" db="EMBL/GenBank/DDBJ databases">
        <title>Multicomponent nature underlies the extraordinary mechanical properties of spider dragline silk.</title>
        <authorList>
            <person name="Kono N."/>
            <person name="Nakamura H."/>
            <person name="Mori M."/>
            <person name="Yoshida Y."/>
            <person name="Ohtoshi R."/>
            <person name="Malay A.D."/>
            <person name="Moran D.A.P."/>
            <person name="Tomita M."/>
            <person name="Numata K."/>
            <person name="Arakawa K."/>
        </authorList>
    </citation>
    <scope>NUCLEOTIDE SEQUENCE</scope>
</reference>
<gene>
    <name evidence="1" type="primary">AVEN_184281_1</name>
    <name evidence="1" type="ORF">TNIN_62051</name>
</gene>
<sequence length="120" mass="13680">MKESDYVRVQPLIAVREQEEREVEAHQRGNVYMHVNDVSRIIRAPWHQADETIFTPGSAGMQYLGMVLENIVRASILAPNRWTTTTLSENIVEGNNIYQQIVIENKRRGGLVVEEDGCLS</sequence>
<protein>
    <submittedName>
        <fullName evidence="1">Uncharacterized protein</fullName>
    </submittedName>
</protein>
<dbReference type="Proteomes" id="UP000886998">
    <property type="component" value="Unassembled WGS sequence"/>
</dbReference>
<organism evidence="1 2">
    <name type="scientific">Trichonephila inaurata madagascariensis</name>
    <dbReference type="NCBI Taxonomy" id="2747483"/>
    <lineage>
        <taxon>Eukaryota</taxon>
        <taxon>Metazoa</taxon>
        <taxon>Ecdysozoa</taxon>
        <taxon>Arthropoda</taxon>
        <taxon>Chelicerata</taxon>
        <taxon>Arachnida</taxon>
        <taxon>Araneae</taxon>
        <taxon>Araneomorphae</taxon>
        <taxon>Entelegynae</taxon>
        <taxon>Araneoidea</taxon>
        <taxon>Nephilidae</taxon>
        <taxon>Trichonephila</taxon>
        <taxon>Trichonephila inaurata</taxon>
    </lineage>
</organism>
<evidence type="ECO:0000313" key="1">
    <source>
        <dbReference type="EMBL" id="GFY78119.1"/>
    </source>
</evidence>
<keyword evidence="2" id="KW-1185">Reference proteome</keyword>